<evidence type="ECO:0000313" key="3">
    <source>
        <dbReference type="EMBL" id="KAA8652302.1"/>
    </source>
</evidence>
<evidence type="ECO:0000259" key="2">
    <source>
        <dbReference type="Pfam" id="PF05390"/>
    </source>
</evidence>
<dbReference type="EMBL" id="QUQM01000002">
    <property type="protein sequence ID" value="KAA8652302.1"/>
    <property type="molecule type" value="Genomic_DNA"/>
</dbReference>
<sequence>MVAFGPETMVINYSERFTVTEMTGLFSSPRPIKGVHGHGDLRKKEVVGEYTIPYQLQTGLTRYAPMAKKPGSTIPGKSSPVPQFPASAYDIATTYLPAPKIQTTISASRTYSVVSVENTASPAPHPHDIHMKRFLERWKD</sequence>
<feature type="domain" description="Yeast cell wall synthesis Kre9/Knh1 C-terminal" evidence="2">
    <location>
        <begin position="50"/>
        <end position="128"/>
    </location>
</feature>
<comment type="caution">
    <text evidence="3">The sequence shown here is derived from an EMBL/GenBank/DDBJ whole genome shotgun (WGS) entry which is preliminary data.</text>
</comment>
<dbReference type="PANTHER" id="PTHR28154:SF1">
    <property type="entry name" value="CELL WALL SYNTHESIS PROTEIN KNH1-RELATED"/>
    <property type="match status" value="1"/>
</dbReference>
<dbReference type="GO" id="GO:0005576">
    <property type="term" value="C:extracellular region"/>
    <property type="evidence" value="ECO:0007669"/>
    <property type="project" value="TreeGrafter"/>
</dbReference>
<dbReference type="Pfam" id="PF05390">
    <property type="entry name" value="Kre9_KNH1_C"/>
    <property type="match status" value="1"/>
</dbReference>
<evidence type="ECO:0000256" key="1">
    <source>
        <dbReference type="ARBA" id="ARBA00022729"/>
    </source>
</evidence>
<dbReference type="GO" id="GO:0031505">
    <property type="term" value="P:fungal-type cell wall organization"/>
    <property type="evidence" value="ECO:0007669"/>
    <property type="project" value="TreeGrafter"/>
</dbReference>
<reference evidence="3 4" key="1">
    <citation type="submission" date="2019-08" db="EMBL/GenBank/DDBJ databases">
        <title>The genome sequence of a newly discovered highly antifungal drug resistant Aspergillus species, Aspergillus tanneri NIH 1004.</title>
        <authorList>
            <person name="Mounaud S."/>
            <person name="Singh I."/>
            <person name="Joardar V."/>
            <person name="Pakala S."/>
            <person name="Pakala S."/>
            <person name="Venepally P."/>
            <person name="Chung J.K."/>
            <person name="Losada L."/>
            <person name="Nierman W.C."/>
        </authorList>
    </citation>
    <scope>NUCLEOTIDE SEQUENCE [LARGE SCALE GENOMIC DNA]</scope>
    <source>
        <strain evidence="3 4">NIH1004</strain>
    </source>
</reference>
<dbReference type="InterPro" id="IPR045328">
    <property type="entry name" value="Kre9/Knh1"/>
</dbReference>
<dbReference type="GO" id="GO:0006078">
    <property type="term" value="P:(1-&gt;6)-beta-D-glucan biosynthetic process"/>
    <property type="evidence" value="ECO:0007669"/>
    <property type="project" value="InterPro"/>
</dbReference>
<evidence type="ECO:0000313" key="4">
    <source>
        <dbReference type="Proteomes" id="UP000324241"/>
    </source>
</evidence>
<dbReference type="RefSeq" id="XP_033431663.1">
    <property type="nucleotide sequence ID" value="XM_033565906.1"/>
</dbReference>
<dbReference type="OrthoDB" id="2432613at2759"/>
<organism evidence="3 4">
    <name type="scientific">Aspergillus tanneri</name>
    <dbReference type="NCBI Taxonomy" id="1220188"/>
    <lineage>
        <taxon>Eukaryota</taxon>
        <taxon>Fungi</taxon>
        <taxon>Dikarya</taxon>
        <taxon>Ascomycota</taxon>
        <taxon>Pezizomycotina</taxon>
        <taxon>Eurotiomycetes</taxon>
        <taxon>Eurotiomycetidae</taxon>
        <taxon>Eurotiales</taxon>
        <taxon>Aspergillaceae</taxon>
        <taxon>Aspergillus</taxon>
        <taxon>Aspergillus subgen. Circumdati</taxon>
    </lineage>
</organism>
<dbReference type="Proteomes" id="UP000324241">
    <property type="component" value="Unassembled WGS sequence"/>
</dbReference>
<dbReference type="PANTHER" id="PTHR28154">
    <property type="entry name" value="CELL WALL SYNTHESIS PROTEIN KNH1-RELATED"/>
    <property type="match status" value="1"/>
</dbReference>
<accession>A0A5M9MYW0</accession>
<dbReference type="GeneID" id="54323908"/>
<dbReference type="InterPro" id="IPR008659">
    <property type="entry name" value="Kre9/Knh1_C"/>
</dbReference>
<proteinExistence type="predicted"/>
<protein>
    <recommendedName>
        <fullName evidence="2">Yeast cell wall synthesis Kre9/Knh1 C-terminal domain-containing protein</fullName>
    </recommendedName>
</protein>
<name>A0A5M9MYW0_9EURO</name>
<keyword evidence="1" id="KW-0732">Signal</keyword>
<gene>
    <name evidence="3" type="ORF">ATNIH1004_001206</name>
</gene>
<dbReference type="AlphaFoldDB" id="A0A5M9MYW0"/>
<dbReference type="GO" id="GO:0042546">
    <property type="term" value="P:cell wall biogenesis"/>
    <property type="evidence" value="ECO:0007669"/>
    <property type="project" value="InterPro"/>
</dbReference>